<dbReference type="SUPFAM" id="SSF109604">
    <property type="entry name" value="HD-domain/PDEase-like"/>
    <property type="match status" value="1"/>
</dbReference>
<dbReference type="RefSeq" id="WP_078665635.1">
    <property type="nucleotide sequence ID" value="NZ_FUXM01000017.1"/>
</dbReference>
<evidence type="ECO:0000259" key="2">
    <source>
        <dbReference type="PROSITE" id="PS51832"/>
    </source>
</evidence>
<feature type="transmembrane region" description="Helical" evidence="1">
    <location>
        <begin position="7"/>
        <end position="30"/>
    </location>
</feature>
<dbReference type="CDD" id="cd00077">
    <property type="entry name" value="HDc"/>
    <property type="match status" value="1"/>
</dbReference>
<dbReference type="OrthoDB" id="9798833at2"/>
<dbReference type="Pfam" id="PF13487">
    <property type="entry name" value="HD_5"/>
    <property type="match status" value="1"/>
</dbReference>
<dbReference type="InterPro" id="IPR013656">
    <property type="entry name" value="PAS_4"/>
</dbReference>
<dbReference type="PANTHER" id="PTHR43155">
    <property type="entry name" value="CYCLIC DI-GMP PHOSPHODIESTERASE PA4108-RELATED"/>
    <property type="match status" value="1"/>
</dbReference>
<sequence length="401" mass="45422">MRKKRYIINGIYGFIIGLLIPFFATVVEMLSTGVTLSWQAFWATHFGRAWFLLVDMVPPLIGILLARLTLSQEELLNQHKELVAIKKHLEEQNRLWETIFQSTPIAYALIDKDYTFKRINRAAIDIVGMPTERVLERHCFEILGRNSICPGCAVARAFVSKAVESQVKEEFSGGQRRIVEQVAVPLIENGAVEQVLEIIIDKTQERMLLQQRTEEMLATIDILVGLIELKDQYTGGHSQRVRRWAGLLARYMNLPQELVEQIEMAASLHDIGKIGIAGMILNKPHCLCPEEKDIVRRHPVIGQEALAGLEQFEEIALMIRSHHERWDGQGYPDGLAGKDIPLGARIIGVVDAYDAMISDRAYRKALDQDEAVAELKKGAGQQFDPEIVRCFCELLEKKNNN</sequence>
<keyword evidence="1" id="KW-0472">Membrane</keyword>
<dbReference type="InterPro" id="IPR035965">
    <property type="entry name" value="PAS-like_dom_sf"/>
</dbReference>
<dbReference type="EMBL" id="FUXM01000017">
    <property type="protein sequence ID" value="SKA00076.1"/>
    <property type="molecule type" value="Genomic_DNA"/>
</dbReference>
<keyword evidence="1" id="KW-1133">Transmembrane helix</keyword>
<feature type="transmembrane region" description="Helical" evidence="1">
    <location>
        <begin position="50"/>
        <end position="70"/>
    </location>
</feature>
<dbReference type="InterPro" id="IPR000014">
    <property type="entry name" value="PAS"/>
</dbReference>
<dbReference type="Gene3D" id="1.10.3210.10">
    <property type="entry name" value="Hypothetical protein af1432"/>
    <property type="match status" value="1"/>
</dbReference>
<dbReference type="SMART" id="SM00471">
    <property type="entry name" value="HDc"/>
    <property type="match status" value="1"/>
</dbReference>
<accession>A0A1T4Q8W5</accession>
<feature type="domain" description="HD-GYP" evidence="2">
    <location>
        <begin position="212"/>
        <end position="401"/>
    </location>
</feature>
<evidence type="ECO:0000313" key="3">
    <source>
        <dbReference type="EMBL" id="SKA00076.1"/>
    </source>
</evidence>
<dbReference type="AlphaFoldDB" id="A0A1T4Q8W5"/>
<organism evidence="3 4">
    <name type="scientific">Carboxydocella sporoproducens DSM 16521</name>
    <dbReference type="NCBI Taxonomy" id="1121270"/>
    <lineage>
        <taxon>Bacteria</taxon>
        <taxon>Bacillati</taxon>
        <taxon>Bacillota</taxon>
        <taxon>Clostridia</taxon>
        <taxon>Eubacteriales</taxon>
        <taxon>Clostridiales Family XVI. Incertae Sedis</taxon>
        <taxon>Carboxydocella</taxon>
    </lineage>
</organism>
<dbReference type="Pfam" id="PF08448">
    <property type="entry name" value="PAS_4"/>
    <property type="match status" value="1"/>
</dbReference>
<name>A0A1T4Q8W5_9FIRM</name>
<dbReference type="PROSITE" id="PS51832">
    <property type="entry name" value="HD_GYP"/>
    <property type="match status" value="1"/>
</dbReference>
<dbReference type="InterPro" id="IPR003607">
    <property type="entry name" value="HD/PDEase_dom"/>
</dbReference>
<protein>
    <submittedName>
        <fullName evidence="3">PAS domain S-box-containing protein</fullName>
    </submittedName>
</protein>
<proteinExistence type="predicted"/>
<keyword evidence="4" id="KW-1185">Reference proteome</keyword>
<dbReference type="PANTHER" id="PTHR43155:SF2">
    <property type="entry name" value="CYCLIC DI-GMP PHOSPHODIESTERASE PA4108"/>
    <property type="match status" value="1"/>
</dbReference>
<dbReference type="Proteomes" id="UP000189933">
    <property type="component" value="Unassembled WGS sequence"/>
</dbReference>
<dbReference type="Gene3D" id="3.30.450.20">
    <property type="entry name" value="PAS domain"/>
    <property type="match status" value="1"/>
</dbReference>
<evidence type="ECO:0000256" key="1">
    <source>
        <dbReference type="SAM" id="Phobius"/>
    </source>
</evidence>
<dbReference type="InterPro" id="IPR037522">
    <property type="entry name" value="HD_GYP_dom"/>
</dbReference>
<gene>
    <name evidence="3" type="ORF">SAMN02745885_01576</name>
</gene>
<keyword evidence="1" id="KW-0812">Transmembrane</keyword>
<reference evidence="4" key="1">
    <citation type="submission" date="2017-02" db="EMBL/GenBank/DDBJ databases">
        <authorList>
            <person name="Varghese N."/>
            <person name="Submissions S."/>
        </authorList>
    </citation>
    <scope>NUCLEOTIDE SEQUENCE [LARGE SCALE GENOMIC DNA]</scope>
    <source>
        <strain evidence="4">DSM 16521</strain>
    </source>
</reference>
<evidence type="ECO:0000313" key="4">
    <source>
        <dbReference type="Proteomes" id="UP000189933"/>
    </source>
</evidence>
<dbReference type="NCBIfam" id="TIGR00229">
    <property type="entry name" value="sensory_box"/>
    <property type="match status" value="1"/>
</dbReference>
<dbReference type="SUPFAM" id="SSF55785">
    <property type="entry name" value="PYP-like sensor domain (PAS domain)"/>
    <property type="match status" value="1"/>
</dbReference>